<evidence type="ECO:0000256" key="4">
    <source>
        <dbReference type="ARBA" id="ARBA00047683"/>
    </source>
</evidence>
<keyword evidence="3" id="KW-0456">Lyase</keyword>
<accession>A0ABU6C919</accession>
<evidence type="ECO:0000313" key="7">
    <source>
        <dbReference type="EMBL" id="MEB3961224.1"/>
    </source>
</evidence>
<keyword evidence="2" id="KW-0315">Glutamine amidotransferase</keyword>
<dbReference type="PRINTS" id="PR00097">
    <property type="entry name" value="ANTSNTHASEII"/>
</dbReference>
<dbReference type="SUPFAM" id="SSF56322">
    <property type="entry name" value="ADC synthase"/>
    <property type="match status" value="1"/>
</dbReference>
<dbReference type="InterPro" id="IPR017926">
    <property type="entry name" value="GATASE"/>
</dbReference>
<dbReference type="Pfam" id="PF00425">
    <property type="entry name" value="Chorismate_bind"/>
    <property type="match status" value="1"/>
</dbReference>
<dbReference type="PROSITE" id="PS51273">
    <property type="entry name" value="GATASE_TYPE_1"/>
    <property type="match status" value="1"/>
</dbReference>
<feature type="domain" description="Chorismate-utilising enzyme C-terminal" evidence="6">
    <location>
        <begin position="121"/>
        <end position="380"/>
    </location>
</feature>
<dbReference type="Proteomes" id="UP001352223">
    <property type="component" value="Unassembled WGS sequence"/>
</dbReference>
<evidence type="ECO:0000256" key="2">
    <source>
        <dbReference type="ARBA" id="ARBA00022962"/>
    </source>
</evidence>
<dbReference type="PANTHER" id="PTHR11236:SF49">
    <property type="entry name" value="ANTHRANILATE SYNTHASE COMPONENT 1"/>
    <property type="match status" value="1"/>
</dbReference>
<comment type="catalytic activity">
    <reaction evidence="4">
        <text>chorismate + L-glutamine = anthranilate + pyruvate + L-glutamate + H(+)</text>
        <dbReference type="Rhea" id="RHEA:21732"/>
        <dbReference type="ChEBI" id="CHEBI:15361"/>
        <dbReference type="ChEBI" id="CHEBI:15378"/>
        <dbReference type="ChEBI" id="CHEBI:16567"/>
        <dbReference type="ChEBI" id="CHEBI:29748"/>
        <dbReference type="ChEBI" id="CHEBI:29985"/>
        <dbReference type="ChEBI" id="CHEBI:58359"/>
        <dbReference type="EC" id="4.1.3.27"/>
    </reaction>
</comment>
<dbReference type="Gene3D" id="3.60.120.10">
    <property type="entry name" value="Anthranilate synthase"/>
    <property type="match status" value="1"/>
</dbReference>
<proteinExistence type="predicted"/>
<dbReference type="PRINTS" id="PR00096">
    <property type="entry name" value="GATASE"/>
</dbReference>
<organism evidence="7 8">
    <name type="scientific">Streptomyces kunmingensis</name>
    <dbReference type="NCBI Taxonomy" id="68225"/>
    <lineage>
        <taxon>Bacteria</taxon>
        <taxon>Bacillati</taxon>
        <taxon>Actinomycetota</taxon>
        <taxon>Actinomycetes</taxon>
        <taxon>Kitasatosporales</taxon>
        <taxon>Streptomycetaceae</taxon>
        <taxon>Streptomyces</taxon>
    </lineage>
</organism>
<protein>
    <recommendedName>
        <fullName evidence="1">anthranilate synthase</fullName>
        <ecNumber evidence="1">4.1.3.27</ecNumber>
    </recommendedName>
</protein>
<evidence type="ECO:0000259" key="6">
    <source>
        <dbReference type="Pfam" id="PF00425"/>
    </source>
</evidence>
<dbReference type="InterPro" id="IPR005801">
    <property type="entry name" value="ADC_synthase"/>
</dbReference>
<dbReference type="EMBL" id="JAOZYB010000082">
    <property type="protein sequence ID" value="MEB3961224.1"/>
    <property type="molecule type" value="Genomic_DNA"/>
</dbReference>
<evidence type="ECO:0000256" key="1">
    <source>
        <dbReference type="ARBA" id="ARBA00012266"/>
    </source>
</evidence>
<dbReference type="PANTHER" id="PTHR11236">
    <property type="entry name" value="AMINOBENZOATE/ANTHRANILATE SYNTHASE"/>
    <property type="match status" value="1"/>
</dbReference>
<dbReference type="InterPro" id="IPR029062">
    <property type="entry name" value="Class_I_gatase-like"/>
</dbReference>
<dbReference type="SUPFAM" id="SSF52317">
    <property type="entry name" value="Class I glutamine amidotransferase-like"/>
    <property type="match status" value="1"/>
</dbReference>
<sequence length="631" mass="68189">MTSDLLAHVLDGTGRPYALLHRPHTTGETVEVLTGEVSLPATLADIPLSGKEADESGAHHDVLVVVPYRQLTERGFACADDGTPLIAMTVTGQQRLPLQEALDRIPETPTRLAGGDFDVDDDAYEDVVRRIVKEMIGTGEGANFVIKRTFVADITEYGPRSAPALFRRLLQHESGAHWTFLIHTGDRTLVGASPERHVSLRGGNAVMNPISGTYRYPSSGPTLSGVLEFLDDRKETDELYMVLDEELKMMARICPGGGRVVGPYLKEMAKVAHTEYFIEGRTGRDVRDILHETMFAPTVTGSPLESACRIITQYEPGGRGYYSGVAALIGRDDDGERVMDSAILIRTADISAQGRLNIGVGATIVRHSDPASEAAETRAKAAALVAAFGAGQEAERFGDHPVVRRALGLRNASIADFWLTGAEAHEAGRPELAGRSVLVVDAEDTFTSMLDQQLRALGLSVTVRRFDEPYSFDGHDLIVMGPGPGDPQETAHPKMRHLHRAVDTLLRERRPFLAVCLSHQVLGLRLGLPLRRRATPNQGVQREVDLFGGTEQVGFYNTFALVAGDEEFSAAGVGRVRVAKDPATGEVHALSGPSFASLQFHPESVLTREGPRIVGTRLAGLLAPAETAGRA</sequence>
<reference evidence="7 8" key="1">
    <citation type="submission" date="2022-10" db="EMBL/GenBank/DDBJ databases">
        <authorList>
            <person name="Xie J."/>
            <person name="Shen N."/>
        </authorList>
    </citation>
    <scope>NUCLEOTIDE SEQUENCE [LARGE SCALE GENOMIC DNA]</scope>
    <source>
        <strain evidence="7 8">DSM 41681</strain>
    </source>
</reference>
<dbReference type="RefSeq" id="WP_324768468.1">
    <property type="nucleotide sequence ID" value="NZ_BAAATS010000058.1"/>
</dbReference>
<dbReference type="InterPro" id="IPR019999">
    <property type="entry name" value="Anth_synth_I-like"/>
</dbReference>
<evidence type="ECO:0000259" key="5">
    <source>
        <dbReference type="Pfam" id="PF00117"/>
    </source>
</evidence>
<dbReference type="PRINTS" id="PR00099">
    <property type="entry name" value="CPSGATASE"/>
</dbReference>
<dbReference type="Gene3D" id="3.40.50.880">
    <property type="match status" value="1"/>
</dbReference>
<evidence type="ECO:0000313" key="8">
    <source>
        <dbReference type="Proteomes" id="UP001352223"/>
    </source>
</evidence>
<dbReference type="InterPro" id="IPR015890">
    <property type="entry name" value="Chorismate_C"/>
</dbReference>
<name>A0ABU6C919_9ACTN</name>
<dbReference type="CDD" id="cd01743">
    <property type="entry name" value="GATase1_Anthranilate_Synthase"/>
    <property type="match status" value="1"/>
</dbReference>
<feature type="domain" description="Glutamine amidotransferase" evidence="5">
    <location>
        <begin position="438"/>
        <end position="614"/>
    </location>
</feature>
<dbReference type="EC" id="4.1.3.27" evidence="1"/>
<gene>
    <name evidence="7" type="ORF">OKJ48_13340</name>
</gene>
<evidence type="ECO:0000256" key="3">
    <source>
        <dbReference type="ARBA" id="ARBA00023239"/>
    </source>
</evidence>
<dbReference type="InterPro" id="IPR006221">
    <property type="entry name" value="TrpG/PapA_dom"/>
</dbReference>
<dbReference type="Pfam" id="PF00117">
    <property type="entry name" value="GATase"/>
    <property type="match status" value="1"/>
</dbReference>
<comment type="caution">
    <text evidence="7">The sequence shown here is derived from an EMBL/GenBank/DDBJ whole genome shotgun (WGS) entry which is preliminary data.</text>
</comment>
<keyword evidence="8" id="KW-1185">Reference proteome</keyword>